<keyword evidence="2" id="KW-0436">Ligase</keyword>
<proteinExistence type="predicted"/>
<evidence type="ECO:0000256" key="1">
    <source>
        <dbReference type="SAM" id="MobiDB-lite"/>
    </source>
</evidence>
<protein>
    <submittedName>
        <fullName evidence="2">RNA ligase</fullName>
    </submittedName>
</protein>
<dbReference type="GO" id="GO:0016874">
    <property type="term" value="F:ligase activity"/>
    <property type="evidence" value="ECO:0007669"/>
    <property type="project" value="UniProtKB-KW"/>
</dbReference>
<evidence type="ECO:0000313" key="2">
    <source>
        <dbReference type="EMBL" id="WNL49893.1"/>
    </source>
</evidence>
<feature type="region of interest" description="Disordered" evidence="1">
    <location>
        <begin position="1"/>
        <end position="38"/>
    </location>
</feature>
<sequence length="415" mass="48456">MSSGKIPEQTPLLNIEQLRALDEKENAERRKKHASTKEKPDESLLEFLSIPDSLFSQVKVFDEVDGMVLVHYIDEPPHPSLQRYRGLVLERNTTSDWGAPEYIEVCRSFPFTPEISEVPTDTETIKSAHWSEEGTVLRVFWNDERWYISSHRLIDCTNRRWSSKKNFGELFDDCVPRKELSSILDKRFVYVFLLQHPENRIVSNFETPRLLHVQTLVSNGETLEETEHILEHPNIAYPEQVNIEGNLKEMAQNPPQGKNGILFSLRNGGYSKVVSAEYTRKRNIRGNEPNLSLRYLNLSKLESKRDSQELLQMFPERKKELAEVQGDIERLNGYLYSLYRQRYISKESTILPKDEHNIIKFTRDKVYNQVQGRFSQYSFSDLAEITRNEITRQIAMSNPQRLLRMVKNMNDALSA</sequence>
<organism evidence="2">
    <name type="scientific">Marseillevirus sp</name>
    <dbReference type="NCBI Taxonomy" id="2809551"/>
    <lineage>
        <taxon>Viruses</taxon>
        <taxon>Varidnaviria</taxon>
        <taxon>Bamfordvirae</taxon>
        <taxon>Nucleocytoviricota</taxon>
        <taxon>Megaviricetes</taxon>
        <taxon>Pimascovirales</taxon>
        <taxon>Pimascovirales incertae sedis</taxon>
        <taxon>Marseilleviridae</taxon>
        <taxon>Marseillevirus</taxon>
    </lineage>
</organism>
<reference evidence="2" key="1">
    <citation type="submission" date="2023-07" db="EMBL/GenBank/DDBJ databases">
        <authorList>
            <person name="Xia Y."/>
        </authorList>
    </citation>
    <scope>NUCLEOTIDE SEQUENCE</scope>
    <source>
        <strain evidence="2">F</strain>
    </source>
</reference>
<gene>
    <name evidence="2" type="ORF">MarFTMF_377</name>
</gene>
<dbReference type="EMBL" id="OR343188">
    <property type="protein sequence ID" value="WNL49893.1"/>
    <property type="molecule type" value="Genomic_DNA"/>
</dbReference>
<name>A0AA96EPH0_9VIRU</name>
<feature type="compositionally biased region" description="Basic and acidic residues" evidence="1">
    <location>
        <begin position="19"/>
        <end position="28"/>
    </location>
</feature>
<accession>A0AA96EPH0</accession>